<evidence type="ECO:0000313" key="1">
    <source>
        <dbReference type="EMBL" id="KAH8521020.1"/>
    </source>
</evidence>
<sequence>MDESQSRKELVPCSAKKRKVFHAGYSTGQIGNTHEHASSAERSQSIAPISLSSLVKLENPLISANKGRQNAQVSSTLPIKDHAITHKDAEILTQKNKDVQSTSVPRDDEQTRGSAFLIQVKEKLNAAEYKEFVEFMKALKSKAMKIGHVLQSIVRLFSGPERFPLLKRFKDFVPAKYHSLYEHYLEGNDDTLGNQS</sequence>
<evidence type="ECO:0000313" key="2">
    <source>
        <dbReference type="Proteomes" id="UP000807159"/>
    </source>
</evidence>
<comment type="caution">
    <text evidence="1">The sequence shown here is derived from an EMBL/GenBank/DDBJ whole genome shotgun (WGS) entry which is preliminary data.</text>
</comment>
<dbReference type="Pfam" id="PF23116">
    <property type="entry name" value="HHD_RTEL1"/>
    <property type="match status" value="1"/>
</dbReference>
<organism evidence="1 2">
    <name type="scientific">Populus deltoides</name>
    <name type="common">Eastern poplar</name>
    <name type="synonym">Eastern cottonwood</name>
    <dbReference type="NCBI Taxonomy" id="3696"/>
    <lineage>
        <taxon>Eukaryota</taxon>
        <taxon>Viridiplantae</taxon>
        <taxon>Streptophyta</taxon>
        <taxon>Embryophyta</taxon>
        <taxon>Tracheophyta</taxon>
        <taxon>Spermatophyta</taxon>
        <taxon>Magnoliopsida</taxon>
        <taxon>eudicotyledons</taxon>
        <taxon>Gunneridae</taxon>
        <taxon>Pentapetalae</taxon>
        <taxon>rosids</taxon>
        <taxon>fabids</taxon>
        <taxon>Malpighiales</taxon>
        <taxon>Salicaceae</taxon>
        <taxon>Saliceae</taxon>
        <taxon>Populus</taxon>
    </lineage>
</organism>
<reference evidence="1" key="1">
    <citation type="journal article" date="2021" name="J. Hered.">
        <title>Genome Assembly of Salicaceae Populus deltoides (Eastern Cottonwood) I-69 Based on Nanopore Sequencing and Hi-C Technologies.</title>
        <authorList>
            <person name="Bai S."/>
            <person name="Wu H."/>
            <person name="Zhang J."/>
            <person name="Pan Z."/>
            <person name="Zhao W."/>
            <person name="Li Z."/>
            <person name="Tong C."/>
        </authorList>
    </citation>
    <scope>NUCLEOTIDE SEQUENCE</scope>
    <source>
        <tissue evidence="1">Leaf</tissue>
    </source>
</reference>
<dbReference type="Proteomes" id="UP000807159">
    <property type="component" value="Chromosome 1"/>
</dbReference>
<dbReference type="Gene3D" id="1.20.1160.20">
    <property type="match status" value="1"/>
</dbReference>
<proteinExistence type="predicted"/>
<accession>A0A8T2ZUL0</accession>
<dbReference type="CDD" id="cd13932">
    <property type="entry name" value="HN_RTEL1"/>
    <property type="match status" value="1"/>
</dbReference>
<name>A0A8T2ZUL0_POPDE</name>
<gene>
    <name evidence="1" type="ORF">H0E87_002172</name>
</gene>
<dbReference type="InterPro" id="IPR049909">
    <property type="entry name" value="Rtel1_HHD"/>
</dbReference>
<feature type="non-terminal residue" evidence="1">
    <location>
        <position position="1"/>
    </location>
</feature>
<protein>
    <submittedName>
        <fullName evidence="1">Uncharacterized protein</fullName>
    </submittedName>
</protein>
<dbReference type="AlphaFoldDB" id="A0A8T2ZUL0"/>
<dbReference type="EMBL" id="JACEGQ020000001">
    <property type="protein sequence ID" value="KAH8521020.1"/>
    <property type="molecule type" value="Genomic_DNA"/>
</dbReference>
<keyword evidence="2" id="KW-1185">Reference proteome</keyword>